<dbReference type="PANTHER" id="PTHR38455">
    <property type="entry name" value="HYPOTHETICAL CYTOSOLIC PROTEIN"/>
    <property type="match status" value="1"/>
</dbReference>
<dbReference type="RefSeq" id="WP_095405512.1">
    <property type="nucleotide sequence ID" value="NZ_NOJZ02000012.1"/>
</dbReference>
<evidence type="ECO:0000313" key="2">
    <source>
        <dbReference type="Proteomes" id="UP000243494"/>
    </source>
</evidence>
<dbReference type="EMBL" id="NOJZ02000012">
    <property type="protein sequence ID" value="RDY23443.1"/>
    <property type="molecule type" value="Genomic_DNA"/>
</dbReference>
<dbReference type="Pfam" id="PF06107">
    <property type="entry name" value="DUF951"/>
    <property type="match status" value="1"/>
</dbReference>
<dbReference type="PIRSF" id="PIRSF037263">
    <property type="entry name" value="DUF951_bac"/>
    <property type="match status" value="1"/>
</dbReference>
<dbReference type="PANTHER" id="PTHR38455:SF1">
    <property type="entry name" value="DUF951 DOMAIN-CONTAINING PROTEIN"/>
    <property type="match status" value="1"/>
</dbReference>
<dbReference type="OrthoDB" id="9802710at2"/>
<comment type="caution">
    <text evidence="1">The sequence shown here is derived from an EMBL/GenBank/DDBJ whole genome shotgun (WGS) entry which is preliminary data.</text>
</comment>
<sequence>MPLDLKIGDIVELKKQHACGCKEFEIKRVGMDVKIRCTKCDRLIMLDRATLEKRTKKILKNSEDNS</sequence>
<gene>
    <name evidence="1" type="ORF">CHF27_008105</name>
</gene>
<organism evidence="1 2">
    <name type="scientific">Romboutsia maritimum</name>
    <dbReference type="NCBI Taxonomy" id="2020948"/>
    <lineage>
        <taxon>Bacteria</taxon>
        <taxon>Bacillati</taxon>
        <taxon>Bacillota</taxon>
        <taxon>Clostridia</taxon>
        <taxon>Peptostreptococcales</taxon>
        <taxon>Peptostreptococcaceae</taxon>
        <taxon>Romboutsia</taxon>
    </lineage>
</organism>
<name>A0A371ISK8_9FIRM</name>
<proteinExistence type="predicted"/>
<protein>
    <submittedName>
        <fullName evidence="1">DUF951 domain-containing protein</fullName>
    </submittedName>
</protein>
<dbReference type="Proteomes" id="UP000243494">
    <property type="component" value="Unassembled WGS sequence"/>
</dbReference>
<keyword evidence="2" id="KW-1185">Reference proteome</keyword>
<evidence type="ECO:0000313" key="1">
    <source>
        <dbReference type="EMBL" id="RDY23443.1"/>
    </source>
</evidence>
<dbReference type="AlphaFoldDB" id="A0A371ISK8"/>
<reference evidence="1 2" key="1">
    <citation type="journal article" date="2017" name="Genome Announc.">
        <title>Draft Genome Sequence of Romboutsia maritimum sp. nov. Strain CCRI-22766(T), Isolated from Coastal Estuarine Mud.</title>
        <authorList>
            <person name="Maheux A.F."/>
            <person name="Boudreau D.K."/>
            <person name="Berube E."/>
            <person name="Boissinot M."/>
            <person name="Raymond F."/>
            <person name="Brodeur S."/>
            <person name="Corbeil J."/>
            <person name="Brightwell G."/>
            <person name="Broda D."/>
            <person name="Omar R.F."/>
            <person name="Bergeron M.G."/>
        </authorList>
    </citation>
    <scope>NUCLEOTIDE SEQUENCE [LARGE SCALE GENOMIC DNA]</scope>
    <source>
        <strain evidence="1 2">CCRI-22766</strain>
    </source>
</reference>
<accession>A0A371ISK8</accession>
<dbReference type="InterPro" id="IPR009296">
    <property type="entry name" value="DUF951"/>
</dbReference>